<keyword evidence="2 3" id="KW-0143">Chaperone</keyword>
<dbReference type="PATRIC" id="fig|59750.3.peg.7166"/>
<proteinExistence type="inferred from homology"/>
<comment type="function">
    <text evidence="3">Required for maturation of urease via the functional incorporation of the urease nickel metallocenter.</text>
</comment>
<evidence type="ECO:0000256" key="1">
    <source>
        <dbReference type="ARBA" id="ARBA00022988"/>
    </source>
</evidence>
<dbReference type="PANTHER" id="PTHR33620">
    <property type="entry name" value="UREASE ACCESSORY PROTEIN F"/>
    <property type="match status" value="1"/>
</dbReference>
<dbReference type="InterPro" id="IPR038277">
    <property type="entry name" value="UreF_sf"/>
</dbReference>
<keyword evidence="3" id="KW-0963">Cytoplasm</keyword>
<dbReference type="RefSeq" id="WP_067850167.1">
    <property type="nucleotide sequence ID" value="NZ_LGTW01000009.1"/>
</dbReference>
<dbReference type="Gene3D" id="1.10.4190.10">
    <property type="entry name" value="Urease accessory protein UreF"/>
    <property type="match status" value="1"/>
</dbReference>
<dbReference type="AlphaFoldDB" id="A0A132PLG5"/>
<protein>
    <recommendedName>
        <fullName evidence="3">Urease accessory protein UreF</fullName>
    </recommendedName>
</protein>
<dbReference type="Pfam" id="PF01730">
    <property type="entry name" value="UreF"/>
    <property type="match status" value="1"/>
</dbReference>
<sequence>MADPAAALAWLQLHDNAFPAGRFVHSYGVESWLQAHPAASDSEICRLAESFVRHSVATLDAVVVAHAWAVEELSALTALDALTTSYKLTANARAASHGCGRQFALVAQQVGVRAPFLGAVTGGRADGNLAVVEAVVQRELGIGRLDAALGSIRSGYAGVLSAAVRLGRLGPIRAQRALLDARRQMVEMARLALATPLDDMHSTTPELEIWAMRHETASGRMFTT</sequence>
<comment type="subunit">
    <text evidence="3">UreD, UreF and UreG form a complex that acts as a GTP-hydrolysis-dependent molecular chaperone, activating the urease apoprotein by helping to assemble the nickel containing metallocenter of UreC. The UreE protein probably delivers the nickel.</text>
</comment>
<name>A0A132PLG5_9MYCO</name>
<gene>
    <name evidence="3" type="primary">ureF</name>
    <name evidence="4" type="ORF">AFM11_15265</name>
</gene>
<reference evidence="4 5" key="1">
    <citation type="submission" date="2015-07" db="EMBL/GenBank/DDBJ databases">
        <title>A draft genome sequence of Mycobacterium wolinskyi.</title>
        <authorList>
            <person name="de Man T.J."/>
            <person name="Perry K.A."/>
            <person name="Coulliette A.D."/>
            <person name="Jensen B."/>
            <person name="Toney N.C."/>
            <person name="Limbago B.M."/>
            <person name="Noble-Wang J."/>
        </authorList>
    </citation>
    <scope>NUCLEOTIDE SEQUENCE [LARGE SCALE GENOMIC DNA]</scope>
    <source>
        <strain evidence="4 5">CDC_01</strain>
    </source>
</reference>
<dbReference type="HAMAP" id="MF_01385">
    <property type="entry name" value="UreF"/>
    <property type="match status" value="1"/>
</dbReference>
<evidence type="ECO:0000313" key="4">
    <source>
        <dbReference type="EMBL" id="KWX23186.1"/>
    </source>
</evidence>
<dbReference type="EMBL" id="LGTW01000009">
    <property type="protein sequence ID" value="KWX23186.1"/>
    <property type="molecule type" value="Genomic_DNA"/>
</dbReference>
<comment type="caution">
    <text evidence="4">The sequence shown here is derived from an EMBL/GenBank/DDBJ whole genome shotgun (WGS) entry which is preliminary data.</text>
</comment>
<dbReference type="Proteomes" id="UP000070612">
    <property type="component" value="Unassembled WGS sequence"/>
</dbReference>
<dbReference type="STRING" id="59750.AWC31_15885"/>
<comment type="similarity">
    <text evidence="3">Belongs to the UreF family.</text>
</comment>
<keyword evidence="5" id="KW-1185">Reference proteome</keyword>
<evidence type="ECO:0000256" key="2">
    <source>
        <dbReference type="ARBA" id="ARBA00023186"/>
    </source>
</evidence>
<comment type="subcellular location">
    <subcellularLocation>
        <location evidence="3">Cytoplasm</location>
    </subcellularLocation>
</comment>
<keyword evidence="1 3" id="KW-0996">Nickel insertion</keyword>
<dbReference type="GO" id="GO:0005737">
    <property type="term" value="C:cytoplasm"/>
    <property type="evidence" value="ECO:0007669"/>
    <property type="project" value="UniProtKB-SubCell"/>
</dbReference>
<dbReference type="InterPro" id="IPR002639">
    <property type="entry name" value="UreF"/>
</dbReference>
<dbReference type="GO" id="GO:0016151">
    <property type="term" value="F:nickel cation binding"/>
    <property type="evidence" value="ECO:0007669"/>
    <property type="project" value="UniProtKB-UniRule"/>
</dbReference>
<accession>A0A132PLG5</accession>
<organism evidence="4 5">
    <name type="scientific">Mycolicibacterium wolinskyi</name>
    <dbReference type="NCBI Taxonomy" id="59750"/>
    <lineage>
        <taxon>Bacteria</taxon>
        <taxon>Bacillati</taxon>
        <taxon>Actinomycetota</taxon>
        <taxon>Actinomycetes</taxon>
        <taxon>Mycobacteriales</taxon>
        <taxon>Mycobacteriaceae</taxon>
        <taxon>Mycolicibacterium</taxon>
    </lineage>
</organism>
<dbReference type="PANTHER" id="PTHR33620:SF1">
    <property type="entry name" value="UREASE ACCESSORY PROTEIN F"/>
    <property type="match status" value="1"/>
</dbReference>
<dbReference type="PIRSF" id="PIRSF009467">
    <property type="entry name" value="Ureas_acces_UreF"/>
    <property type="match status" value="1"/>
</dbReference>
<evidence type="ECO:0000256" key="3">
    <source>
        <dbReference type="HAMAP-Rule" id="MF_01385"/>
    </source>
</evidence>
<evidence type="ECO:0000313" key="5">
    <source>
        <dbReference type="Proteomes" id="UP000070612"/>
    </source>
</evidence>